<evidence type="ECO:0000313" key="1">
    <source>
        <dbReference type="EMBL" id="KAF2621791.1"/>
    </source>
</evidence>
<sequence length="157" mass="17503">MYEKVGISVSTANTSLAGEQHVAQFCITTSHPLRSWLLLRVIAAACHTLEHFDKSIEDSLYWVVETSICLCAAISTRALYMTPNHSGHEIRLRHRTRTSTCGEAVAVHGIAKAKKASIAPPEVHFMHLSTNQKQCWSRVTDFSFSKPAFSRQTDNSM</sequence>
<evidence type="ECO:0000313" key="2">
    <source>
        <dbReference type="Proteomes" id="UP000799754"/>
    </source>
</evidence>
<keyword evidence="2" id="KW-1185">Reference proteome</keyword>
<name>A0ACB6RIR8_9PLEO</name>
<reference evidence="1" key="1">
    <citation type="journal article" date="2020" name="Stud. Mycol.">
        <title>101 Dothideomycetes genomes: a test case for predicting lifestyles and emergence of pathogens.</title>
        <authorList>
            <person name="Haridas S."/>
            <person name="Albert R."/>
            <person name="Binder M."/>
            <person name="Bloem J."/>
            <person name="Labutti K."/>
            <person name="Salamov A."/>
            <person name="Andreopoulos B."/>
            <person name="Baker S."/>
            <person name="Barry K."/>
            <person name="Bills G."/>
            <person name="Bluhm B."/>
            <person name="Cannon C."/>
            <person name="Castanera R."/>
            <person name="Culley D."/>
            <person name="Daum C."/>
            <person name="Ezra D."/>
            <person name="Gonzalez J."/>
            <person name="Henrissat B."/>
            <person name="Kuo A."/>
            <person name="Liang C."/>
            <person name="Lipzen A."/>
            <person name="Lutzoni F."/>
            <person name="Magnuson J."/>
            <person name="Mondo S."/>
            <person name="Nolan M."/>
            <person name="Ohm R."/>
            <person name="Pangilinan J."/>
            <person name="Park H.-J."/>
            <person name="Ramirez L."/>
            <person name="Alfaro M."/>
            <person name="Sun H."/>
            <person name="Tritt A."/>
            <person name="Yoshinaga Y."/>
            <person name="Zwiers L.-H."/>
            <person name="Turgeon B."/>
            <person name="Goodwin S."/>
            <person name="Spatafora J."/>
            <person name="Crous P."/>
            <person name="Grigoriev I."/>
        </authorList>
    </citation>
    <scope>NUCLEOTIDE SEQUENCE</scope>
    <source>
        <strain evidence="1">CBS 525.71</strain>
    </source>
</reference>
<organism evidence="1 2">
    <name type="scientific">Macroventuria anomochaeta</name>
    <dbReference type="NCBI Taxonomy" id="301207"/>
    <lineage>
        <taxon>Eukaryota</taxon>
        <taxon>Fungi</taxon>
        <taxon>Dikarya</taxon>
        <taxon>Ascomycota</taxon>
        <taxon>Pezizomycotina</taxon>
        <taxon>Dothideomycetes</taxon>
        <taxon>Pleosporomycetidae</taxon>
        <taxon>Pleosporales</taxon>
        <taxon>Pleosporineae</taxon>
        <taxon>Didymellaceae</taxon>
        <taxon>Macroventuria</taxon>
    </lineage>
</organism>
<gene>
    <name evidence="1" type="ORF">BU25DRAFT_230893</name>
</gene>
<protein>
    <submittedName>
        <fullName evidence="1">Uncharacterized protein</fullName>
    </submittedName>
</protein>
<comment type="caution">
    <text evidence="1">The sequence shown here is derived from an EMBL/GenBank/DDBJ whole genome shotgun (WGS) entry which is preliminary data.</text>
</comment>
<accession>A0ACB6RIR8</accession>
<dbReference type="EMBL" id="MU006751">
    <property type="protein sequence ID" value="KAF2621791.1"/>
    <property type="molecule type" value="Genomic_DNA"/>
</dbReference>
<dbReference type="Proteomes" id="UP000799754">
    <property type="component" value="Unassembled WGS sequence"/>
</dbReference>
<proteinExistence type="predicted"/>